<dbReference type="PANTHER" id="PTHR42924">
    <property type="entry name" value="EXONUCLEASE"/>
    <property type="match status" value="1"/>
</dbReference>
<evidence type="ECO:0000313" key="3">
    <source>
        <dbReference type="Proteomes" id="UP000748308"/>
    </source>
</evidence>
<organism evidence="2 3">
    <name type="scientific">Eiseniibacteriota bacterium</name>
    <dbReference type="NCBI Taxonomy" id="2212470"/>
    <lineage>
        <taxon>Bacteria</taxon>
        <taxon>Candidatus Eiseniibacteriota</taxon>
    </lineage>
</organism>
<dbReference type="Proteomes" id="UP000748308">
    <property type="component" value="Unassembled WGS sequence"/>
</dbReference>
<dbReference type="SUPFAM" id="SSF89550">
    <property type="entry name" value="PHP domain-like"/>
    <property type="match status" value="1"/>
</dbReference>
<dbReference type="PANTHER" id="PTHR42924:SF3">
    <property type="entry name" value="POLYMERASE_HISTIDINOL PHOSPHATASE N-TERMINAL DOMAIN-CONTAINING PROTEIN"/>
    <property type="match status" value="1"/>
</dbReference>
<protein>
    <submittedName>
        <fullName evidence="2">PHP domain-containing protein</fullName>
    </submittedName>
</protein>
<dbReference type="InterPro" id="IPR003141">
    <property type="entry name" value="Pol/His_phosphatase_N"/>
</dbReference>
<dbReference type="InterPro" id="IPR016195">
    <property type="entry name" value="Pol/histidinol_Pase-like"/>
</dbReference>
<accession>A0A937X7S1</accession>
<sequence>MLQPRPPGPVRSDWHVHTHLSDGCASPEQVVEAAVALGLERLAITDHDCIAAHRAGRARAAARGRIEIVAGVEIDCLLEGGRIEILGLGFDPENEALGARLAEVQADRRRRFLFYCERLREAGEPADPEPWACGPSLALLKVHIYRALESAGRIYPGGYREFTARLEGLGAPPPVRTPEAAEAARLILQAGGRVLLAHPLYYHERPGLETLLRAAREFGCAGVEYLYPYDFGPRGWSRDAAAELFGRLDALLLELFPPEAERTQGTDVHEPGEWPARLDLLRDWARRLDRPLR</sequence>
<dbReference type="EMBL" id="VGIY01000095">
    <property type="protein sequence ID" value="MBM3317241.1"/>
    <property type="molecule type" value="Genomic_DNA"/>
</dbReference>
<comment type="caution">
    <text evidence="2">The sequence shown here is derived from an EMBL/GenBank/DDBJ whole genome shotgun (WGS) entry which is preliminary data.</text>
</comment>
<evidence type="ECO:0000313" key="2">
    <source>
        <dbReference type="EMBL" id="MBM3317241.1"/>
    </source>
</evidence>
<dbReference type="Gene3D" id="1.10.150.650">
    <property type="match status" value="1"/>
</dbReference>
<dbReference type="InterPro" id="IPR052018">
    <property type="entry name" value="PHP_domain"/>
</dbReference>
<dbReference type="SMART" id="SM00481">
    <property type="entry name" value="POLIIIAc"/>
    <property type="match status" value="1"/>
</dbReference>
<dbReference type="Gene3D" id="3.20.20.140">
    <property type="entry name" value="Metal-dependent hydrolases"/>
    <property type="match status" value="1"/>
</dbReference>
<evidence type="ECO:0000259" key="1">
    <source>
        <dbReference type="SMART" id="SM00481"/>
    </source>
</evidence>
<dbReference type="InterPro" id="IPR004013">
    <property type="entry name" value="PHP_dom"/>
</dbReference>
<proteinExistence type="predicted"/>
<gene>
    <name evidence="2" type="ORF">FJY75_05265</name>
</gene>
<dbReference type="Pfam" id="PF02811">
    <property type="entry name" value="PHP"/>
    <property type="match status" value="1"/>
</dbReference>
<reference evidence="2" key="1">
    <citation type="submission" date="2019-03" db="EMBL/GenBank/DDBJ databases">
        <title>Lake Tanganyika Metagenome-Assembled Genomes (MAGs).</title>
        <authorList>
            <person name="Tran P."/>
        </authorList>
    </citation>
    <scope>NUCLEOTIDE SEQUENCE</scope>
    <source>
        <strain evidence="2">M_DeepCast_400m_m2_100</strain>
    </source>
</reference>
<dbReference type="GO" id="GO:0004534">
    <property type="term" value="F:5'-3' RNA exonuclease activity"/>
    <property type="evidence" value="ECO:0007669"/>
    <property type="project" value="TreeGrafter"/>
</dbReference>
<dbReference type="GO" id="GO:0035312">
    <property type="term" value="F:5'-3' DNA exonuclease activity"/>
    <property type="evidence" value="ECO:0007669"/>
    <property type="project" value="TreeGrafter"/>
</dbReference>
<dbReference type="AlphaFoldDB" id="A0A937X7S1"/>
<name>A0A937X7S1_UNCEI</name>
<feature type="domain" description="Polymerase/histidinol phosphatase N-terminal" evidence="1">
    <location>
        <begin position="12"/>
        <end position="78"/>
    </location>
</feature>